<evidence type="ECO:0000256" key="1">
    <source>
        <dbReference type="SAM" id="MobiDB-lite"/>
    </source>
</evidence>
<accession>A0A1G6EL75</accession>
<dbReference type="SUPFAM" id="SSF53756">
    <property type="entry name" value="UDP-Glycosyltransferase/glycogen phosphorylase"/>
    <property type="match status" value="1"/>
</dbReference>
<keyword evidence="3" id="KW-0808">Transferase</keyword>
<protein>
    <submittedName>
        <fullName evidence="3">Glycosyltransferase involved in cell wall bisynthesis</fullName>
    </submittedName>
</protein>
<dbReference type="InterPro" id="IPR001296">
    <property type="entry name" value="Glyco_trans_1"/>
</dbReference>
<gene>
    <name evidence="3" type="ORF">SAMN05660653_02934</name>
</gene>
<dbReference type="AlphaFoldDB" id="A0A1G6EL75"/>
<keyword evidence="4" id="KW-1185">Reference proteome</keyword>
<dbReference type="STRING" id="617002.SAMN05660653_02934"/>
<dbReference type="GO" id="GO:0016757">
    <property type="term" value="F:glycosyltransferase activity"/>
    <property type="evidence" value="ECO:0007669"/>
    <property type="project" value="InterPro"/>
</dbReference>
<evidence type="ECO:0000313" key="3">
    <source>
        <dbReference type="EMBL" id="SDB58126.1"/>
    </source>
</evidence>
<name>A0A1G6EL75_9BACT</name>
<dbReference type="RefSeq" id="WP_092123390.1">
    <property type="nucleotide sequence ID" value="NZ_FMXO01000019.1"/>
</dbReference>
<organism evidence="3 4">
    <name type="scientific">Desulfonatronum thiosulfatophilum</name>
    <dbReference type="NCBI Taxonomy" id="617002"/>
    <lineage>
        <taxon>Bacteria</taxon>
        <taxon>Pseudomonadati</taxon>
        <taxon>Thermodesulfobacteriota</taxon>
        <taxon>Desulfovibrionia</taxon>
        <taxon>Desulfovibrionales</taxon>
        <taxon>Desulfonatronaceae</taxon>
        <taxon>Desulfonatronum</taxon>
    </lineage>
</organism>
<dbReference type="CDD" id="cd03801">
    <property type="entry name" value="GT4_PimA-like"/>
    <property type="match status" value="1"/>
</dbReference>
<proteinExistence type="predicted"/>
<dbReference type="Pfam" id="PF00534">
    <property type="entry name" value="Glycos_transf_1"/>
    <property type="match status" value="1"/>
</dbReference>
<dbReference type="PROSITE" id="PS50007">
    <property type="entry name" value="PIPLC_X_DOMAIN"/>
    <property type="match status" value="1"/>
</dbReference>
<dbReference type="PANTHER" id="PTHR12526:SF634">
    <property type="entry name" value="BLL3361 PROTEIN"/>
    <property type="match status" value="1"/>
</dbReference>
<dbReference type="Proteomes" id="UP000198771">
    <property type="component" value="Unassembled WGS sequence"/>
</dbReference>
<evidence type="ECO:0000313" key="4">
    <source>
        <dbReference type="Proteomes" id="UP000198771"/>
    </source>
</evidence>
<dbReference type="Gene3D" id="3.40.50.2000">
    <property type="entry name" value="Glycogen Phosphorylase B"/>
    <property type="match status" value="2"/>
</dbReference>
<dbReference type="PANTHER" id="PTHR12526">
    <property type="entry name" value="GLYCOSYLTRANSFERASE"/>
    <property type="match status" value="1"/>
</dbReference>
<dbReference type="EMBL" id="FMXO01000019">
    <property type="protein sequence ID" value="SDB58126.1"/>
    <property type="molecule type" value="Genomic_DNA"/>
</dbReference>
<evidence type="ECO:0000259" key="2">
    <source>
        <dbReference type="Pfam" id="PF00534"/>
    </source>
</evidence>
<feature type="domain" description="Glycosyl transferase family 1" evidence="2">
    <location>
        <begin position="196"/>
        <end position="345"/>
    </location>
</feature>
<reference evidence="3 4" key="1">
    <citation type="submission" date="2016-10" db="EMBL/GenBank/DDBJ databases">
        <authorList>
            <person name="de Groot N.N."/>
        </authorList>
    </citation>
    <scope>NUCLEOTIDE SEQUENCE [LARGE SCALE GENOMIC DNA]</scope>
    <source>
        <strain evidence="3 4">ASO4-2</strain>
    </source>
</reference>
<sequence>MKKRILFLNYLIWKPVDPGFKDKFDVLSKYYSGIILHLGTGATVDAEDFQFVSTRWKKNILLRQIGYVVFCLRKAKQKGPFDAIVSYDPLICGLTGVVIKLFTRAKLVVEVNTDHFWKDEGRGAGIKRRIINWIKMSCMRLTFRFADGVKCINRPLTSKYAHTFDFYERNLPVETFFSFIATDAFHTTGYTPNGPILCVGHPYHIKGVDVLLKAFNLISSDYPDVTLKIIGHCEDRERYEHLAAGNDKISFHDGMFFEKIVSEFENCRFLVLPSRTESMGRVLIEAMACGKPVIGSRVGGIPEVVAENETGLLFESDNASDLARKMRVLLDDPSLATRMGEAGQRRAKTFFSPAHYGRLYKAFLEQIMEGSKAVVKQNPALRFEKNPNPAVHSEDRSAGIKKSQA</sequence>
<feature type="region of interest" description="Disordered" evidence="1">
    <location>
        <begin position="384"/>
        <end position="405"/>
    </location>
</feature>
<dbReference type="OrthoDB" id="9801609at2"/>